<evidence type="ECO:0000313" key="4">
    <source>
        <dbReference type="Proteomes" id="UP000777482"/>
    </source>
</evidence>
<dbReference type="GO" id="GO:0000932">
    <property type="term" value="C:P-body"/>
    <property type="evidence" value="ECO:0007669"/>
    <property type="project" value="TreeGrafter"/>
</dbReference>
<protein>
    <recommendedName>
        <fullName evidence="2">RNB domain-containing protein</fullName>
    </recommendedName>
</protein>
<dbReference type="InterPro" id="IPR001900">
    <property type="entry name" value="RNase_II/R"/>
</dbReference>
<dbReference type="PANTHER" id="PTHR23355:SF65">
    <property type="entry name" value="EXORIBONUCLEASE CYT-4, PUTATIVE (AFU_ORTHOLOGUE AFUA_7G01550)-RELATED"/>
    <property type="match status" value="1"/>
</dbReference>
<dbReference type="Proteomes" id="UP000777482">
    <property type="component" value="Unassembled WGS sequence"/>
</dbReference>
<name>A0A9P6VSF4_RHOMI</name>
<keyword evidence="4" id="KW-1185">Reference proteome</keyword>
<dbReference type="SUPFAM" id="SSF50249">
    <property type="entry name" value="Nucleic acid-binding proteins"/>
    <property type="match status" value="1"/>
</dbReference>
<dbReference type="EMBL" id="PUHQ01000155">
    <property type="protein sequence ID" value="KAG0654263.1"/>
    <property type="molecule type" value="Genomic_DNA"/>
</dbReference>
<feature type="compositionally biased region" description="Basic and acidic residues" evidence="1">
    <location>
        <begin position="65"/>
        <end position="75"/>
    </location>
</feature>
<feature type="compositionally biased region" description="Low complexity" evidence="1">
    <location>
        <begin position="30"/>
        <end position="41"/>
    </location>
</feature>
<dbReference type="AlphaFoldDB" id="A0A9P6VSF4"/>
<feature type="compositionally biased region" description="Low complexity" evidence="1">
    <location>
        <begin position="122"/>
        <end position="134"/>
    </location>
</feature>
<dbReference type="InterPro" id="IPR050180">
    <property type="entry name" value="RNR_Ribonuclease"/>
</dbReference>
<dbReference type="GO" id="GO:0003723">
    <property type="term" value="F:RNA binding"/>
    <property type="evidence" value="ECO:0007669"/>
    <property type="project" value="InterPro"/>
</dbReference>
<evidence type="ECO:0000259" key="2">
    <source>
        <dbReference type="SMART" id="SM00955"/>
    </source>
</evidence>
<dbReference type="InterPro" id="IPR012340">
    <property type="entry name" value="NA-bd_OB-fold"/>
</dbReference>
<reference evidence="3 4" key="1">
    <citation type="submission" date="2020-11" db="EMBL/GenBank/DDBJ databases">
        <title>Kefir isolates.</title>
        <authorList>
            <person name="Marcisauskas S."/>
            <person name="Kim Y."/>
            <person name="Blasche S."/>
        </authorList>
    </citation>
    <scope>NUCLEOTIDE SEQUENCE [LARGE SCALE GENOMIC DNA]</scope>
    <source>
        <strain evidence="3 4">KR</strain>
    </source>
</reference>
<dbReference type="GO" id="GO:0000175">
    <property type="term" value="F:3'-5'-RNA exonuclease activity"/>
    <property type="evidence" value="ECO:0007669"/>
    <property type="project" value="TreeGrafter"/>
</dbReference>
<organism evidence="3 4">
    <name type="scientific">Rhodotorula mucilaginosa</name>
    <name type="common">Yeast</name>
    <name type="synonym">Rhodotorula rubra</name>
    <dbReference type="NCBI Taxonomy" id="5537"/>
    <lineage>
        <taxon>Eukaryota</taxon>
        <taxon>Fungi</taxon>
        <taxon>Dikarya</taxon>
        <taxon>Basidiomycota</taxon>
        <taxon>Pucciniomycotina</taxon>
        <taxon>Microbotryomycetes</taxon>
        <taxon>Sporidiobolales</taxon>
        <taxon>Sporidiobolaceae</taxon>
        <taxon>Rhodotorula</taxon>
    </lineage>
</organism>
<gene>
    <name evidence="3" type="ORF">C6P46_001821</name>
</gene>
<evidence type="ECO:0000256" key="1">
    <source>
        <dbReference type="SAM" id="MobiDB-lite"/>
    </source>
</evidence>
<sequence>MLVGTSKAVVQRLAATSNPSRSFACTAAPLSPSLSSQATQPDRPRADPHRRLVDRIVRLAVRGSQEIDQRADDLSRSVQSGYKPTPRRQTPSQPLPWIGTAQPRAKQRRGKLVAYQVDRRNSSQLAQAAQARSASARRDSAVSAQRIGDLTARDNPVTSRRSFSSSASSHLRLDEASLAVNDDAVDGGGLWDDAEAGENFKSGKKGKARELRPGDWVDTSRAGQQLCGIYICRSFATVRRGTILASSGEVVDVSMDDIISVVPSVVASQLATQLGDHLEATIAAARASNNAGAEAGAGAADSPMVASDRPETLEILQALRQLEIDIERETQLLAANGVHDIYRIILAAGAPAAPTSVTVASALSALRVPNKSSRARSLALTRILLAQPQHFIADPLTLRQTGRFDLRPLEEVERFELARDWVRERSAEVEAWAEKCARLRQWARDQKKAAGSSSSEVEADSNGAAALPLRPLPVGDPDFSWSESDLVLFGFLRDTLARERLLQMQPHLAIAPSLIKLVDATTARLGLPEWEQTREVQRSRIRDFLAEVGNVAEWEDWVAHEAPKGLRSWDEIGDKVAAKLARARERSSSPAPSSAPSPTDFYPLDPHDSVRHDFGSATVFTIDDPSASELDDGISIAAGPPTANGTATWWVHVHIADPTALLHPNHLLTNLARLRDHTVYFPEYTWSMLPDTFTVEQKLSLGSNGQAGQRVLSLGMRIDEASGEVVESEVKAGIVRDVRRLTYGAVEKVLGYEAPQAGRTISNRDLTDAELEAEANRARRPTDDAALPTDAASLDQLSTLHRLAKKLMRRRVESSALFWQFPSSSVSVSPKPIRPHFETLENPLFHSRPPRVSVRLPSEGDHSYVDSPANLLVSEMMVAANRVAARFAVERGIAVPFRQQGAPTALPQDLDAVLKLRDPDSGIAPAKEVLKRRIEFLPGETTPTPGPHWPMGINDEYGYLRVTSPLRRYSDLFSHYQLKGALLPESSRAAYAPRAGLPAVLTQIEGFNAAAKARHRLDGAAQSYWSLWVIKQKVDLLNAMSNSTTSAPPAVSDEDHKTFDLLANGLTALAYRQPVRSTFENLYVQSVLIPQLGVRGALRLDKPEHGPEIGEEVPVKVEDIALGPRSRIVVGLRR</sequence>
<proteinExistence type="predicted"/>
<dbReference type="GO" id="GO:0006402">
    <property type="term" value="P:mRNA catabolic process"/>
    <property type="evidence" value="ECO:0007669"/>
    <property type="project" value="TreeGrafter"/>
</dbReference>
<dbReference type="PANTHER" id="PTHR23355">
    <property type="entry name" value="RIBONUCLEASE"/>
    <property type="match status" value="1"/>
</dbReference>
<feature type="compositionally biased region" description="Low complexity" evidence="1">
    <location>
        <begin position="588"/>
        <end position="598"/>
    </location>
</feature>
<dbReference type="Pfam" id="PF00773">
    <property type="entry name" value="RNB"/>
    <property type="match status" value="1"/>
</dbReference>
<feature type="region of interest" description="Disordered" evidence="1">
    <location>
        <begin position="582"/>
        <end position="606"/>
    </location>
</feature>
<accession>A0A9P6VSF4</accession>
<comment type="caution">
    <text evidence="3">The sequence shown here is derived from an EMBL/GenBank/DDBJ whole genome shotgun (WGS) entry which is preliminary data.</text>
</comment>
<dbReference type="SMART" id="SM00955">
    <property type="entry name" value="RNB"/>
    <property type="match status" value="1"/>
</dbReference>
<evidence type="ECO:0000313" key="3">
    <source>
        <dbReference type="EMBL" id="KAG0654263.1"/>
    </source>
</evidence>
<feature type="region of interest" description="Disordered" evidence="1">
    <location>
        <begin position="64"/>
        <end position="166"/>
    </location>
</feature>
<feature type="region of interest" description="Disordered" evidence="1">
    <location>
        <begin position="30"/>
        <end position="50"/>
    </location>
</feature>
<feature type="domain" description="RNB" evidence="2">
    <location>
        <begin position="611"/>
        <end position="984"/>
    </location>
</feature>
<feature type="compositionally biased region" description="Polar residues" evidence="1">
    <location>
        <begin position="76"/>
        <end position="92"/>
    </location>
</feature>
<dbReference type="OrthoDB" id="2285229at2759"/>